<sequence length="214" mass="24011">MAQHEHSGKRAFEQHQAVDLTTNIVFKSSLLRDLTILRNALVKICLQADHICTINPIDDIAKTFSVTSGTNPFESLNCTFPLIRTTFLELCGHGALNSGQAWPLLFNSQLYRCDTRPLGSTFPQIPCGMIGPSQFDLTPRQGDLVRKHRSDTNPDRGSPYELWTEPSQHTTQNLIVKIRLQTRAPLRLGPLNFSHFSDPTSRNTCPALPARIYD</sequence>
<proteinExistence type="predicted"/>
<dbReference type="GeneID" id="54487590"/>
<reference evidence="1" key="1">
    <citation type="journal article" date="2020" name="Stud. Mycol.">
        <title>101 Dothideomycetes genomes: a test case for predicting lifestyles and emergence of pathogens.</title>
        <authorList>
            <person name="Haridas S."/>
            <person name="Albert R."/>
            <person name="Binder M."/>
            <person name="Bloem J."/>
            <person name="Labutti K."/>
            <person name="Salamov A."/>
            <person name="Andreopoulos B."/>
            <person name="Baker S."/>
            <person name="Barry K."/>
            <person name="Bills G."/>
            <person name="Bluhm B."/>
            <person name="Cannon C."/>
            <person name="Castanera R."/>
            <person name="Culley D."/>
            <person name="Daum C."/>
            <person name="Ezra D."/>
            <person name="Gonzalez J."/>
            <person name="Henrissat B."/>
            <person name="Kuo A."/>
            <person name="Liang C."/>
            <person name="Lipzen A."/>
            <person name="Lutzoni F."/>
            <person name="Magnuson J."/>
            <person name="Mondo S."/>
            <person name="Nolan M."/>
            <person name="Ohm R."/>
            <person name="Pangilinan J."/>
            <person name="Park H.-J."/>
            <person name="Ramirez L."/>
            <person name="Alfaro M."/>
            <person name="Sun H."/>
            <person name="Tritt A."/>
            <person name="Yoshinaga Y."/>
            <person name="Zwiers L.-H."/>
            <person name="Turgeon B."/>
            <person name="Goodwin S."/>
            <person name="Spatafora J."/>
            <person name="Crous P."/>
            <person name="Grigoriev I."/>
        </authorList>
    </citation>
    <scope>NUCLEOTIDE SEQUENCE</scope>
    <source>
        <strain evidence="1">CBS 121739</strain>
    </source>
</reference>
<dbReference type="AlphaFoldDB" id="A0A6A6WDI1"/>
<organism evidence="1 2">
    <name type="scientific">Pseudovirgaria hyperparasitica</name>
    <dbReference type="NCBI Taxonomy" id="470096"/>
    <lineage>
        <taxon>Eukaryota</taxon>
        <taxon>Fungi</taxon>
        <taxon>Dikarya</taxon>
        <taxon>Ascomycota</taxon>
        <taxon>Pezizomycotina</taxon>
        <taxon>Dothideomycetes</taxon>
        <taxon>Dothideomycetes incertae sedis</taxon>
        <taxon>Acrospermales</taxon>
        <taxon>Acrospermaceae</taxon>
        <taxon>Pseudovirgaria</taxon>
    </lineage>
</organism>
<evidence type="ECO:0000313" key="1">
    <source>
        <dbReference type="EMBL" id="KAF2760888.1"/>
    </source>
</evidence>
<evidence type="ECO:0000313" key="2">
    <source>
        <dbReference type="Proteomes" id="UP000799437"/>
    </source>
</evidence>
<gene>
    <name evidence="1" type="ORF">EJ05DRAFT_497460</name>
</gene>
<accession>A0A6A6WDI1</accession>
<protein>
    <submittedName>
        <fullName evidence="1">Uncharacterized protein</fullName>
    </submittedName>
</protein>
<keyword evidence="2" id="KW-1185">Reference proteome</keyword>
<dbReference type="RefSeq" id="XP_033603339.1">
    <property type="nucleotide sequence ID" value="XM_033746536.1"/>
</dbReference>
<dbReference type="EMBL" id="ML996567">
    <property type="protein sequence ID" value="KAF2760888.1"/>
    <property type="molecule type" value="Genomic_DNA"/>
</dbReference>
<name>A0A6A6WDI1_9PEZI</name>
<dbReference type="Proteomes" id="UP000799437">
    <property type="component" value="Unassembled WGS sequence"/>
</dbReference>